<keyword evidence="2" id="KW-1185">Reference proteome</keyword>
<evidence type="ECO:0000313" key="2">
    <source>
        <dbReference type="Proteomes" id="UP000295388"/>
    </source>
</evidence>
<reference evidence="1 2" key="1">
    <citation type="submission" date="2019-03" db="EMBL/GenBank/DDBJ databases">
        <title>Genomic Encyclopedia of Type Strains, Phase III (KMG-III): the genomes of soil and plant-associated and newly described type strains.</title>
        <authorList>
            <person name="Whitman W."/>
        </authorList>
    </citation>
    <scope>NUCLEOTIDE SEQUENCE [LARGE SCALE GENOMIC DNA]</scope>
    <source>
        <strain evidence="1 2">VKM Ac-2527</strain>
    </source>
</reference>
<dbReference type="Proteomes" id="UP000295388">
    <property type="component" value="Unassembled WGS sequence"/>
</dbReference>
<accession>A0A4R6KJS6</accession>
<name>A0A4R6KJS6_9ACTN</name>
<gene>
    <name evidence="1" type="ORF">EV643_103303</name>
</gene>
<dbReference type="AlphaFoldDB" id="A0A4R6KJS6"/>
<proteinExistence type="predicted"/>
<evidence type="ECO:0000313" key="1">
    <source>
        <dbReference type="EMBL" id="TDO51564.1"/>
    </source>
</evidence>
<dbReference type="EMBL" id="SNWQ01000003">
    <property type="protein sequence ID" value="TDO51564.1"/>
    <property type="molecule type" value="Genomic_DNA"/>
</dbReference>
<organism evidence="1 2">
    <name type="scientific">Kribbella caucasensis</name>
    <dbReference type="NCBI Taxonomy" id="2512215"/>
    <lineage>
        <taxon>Bacteria</taxon>
        <taxon>Bacillati</taxon>
        <taxon>Actinomycetota</taxon>
        <taxon>Actinomycetes</taxon>
        <taxon>Propionibacteriales</taxon>
        <taxon>Kribbellaceae</taxon>
        <taxon>Kribbella</taxon>
    </lineage>
</organism>
<sequence>MSETTVTLSNMSDSEAAGRSFARRLRVLAHLQPLLDIEHDKNRAARAGGANRSWDAYDMRLLQVSAFDAIAAEYGLHPEGGVPRTSVEAAIGAQAARSAPGRTSAEHAEVATWLIDRLLNVGYAARGFDVPWINPADYTRADLRVVALYETLTSDGEVRLHADEAALNLTLAGLDLDLEDRQIAAEAVLRAQIESGRWSQAEQSAAMAQRMAVEYRNRLDRYLRSVERDLRDIDWEADVEAVIEDALAHIEGRVRALHQLSDHATQLAEDVDPASRTQAASVVRLVGDTLQHLLALQRHILAARSRFRAAQVAQGFAISLAVGKVHLHDDVFKPLLSMPPVQVAELAPALVTRSVGVTAPIVLSLAVLADVLLARPREREEAFVDVDLGDLEEIGNPFERFDDDTWAKARSLMAQLGPEPLALSVLVSGADDDVALLVALCSMRCWGERGSSETRDPMLVGIAAIESGMDLSLDRFTVPDLLLSRSPGGADAAR</sequence>
<protein>
    <submittedName>
        <fullName evidence="1">Uncharacterized protein</fullName>
    </submittedName>
</protein>
<comment type="caution">
    <text evidence="1">The sequence shown here is derived from an EMBL/GenBank/DDBJ whole genome shotgun (WGS) entry which is preliminary data.</text>
</comment>